<evidence type="ECO:0000313" key="2">
    <source>
        <dbReference type="EMBL" id="MFC6198817.1"/>
    </source>
</evidence>
<dbReference type="RefSeq" id="WP_377379368.1">
    <property type="nucleotide sequence ID" value="NZ_JBHSSW010000014.1"/>
</dbReference>
<protein>
    <submittedName>
        <fullName evidence="2">TIGR02301 family protein</fullName>
    </submittedName>
</protein>
<keyword evidence="3" id="KW-1185">Reference proteome</keyword>
<organism evidence="2 3">
    <name type="scientific">Ponticaulis profundi</name>
    <dbReference type="NCBI Taxonomy" id="2665222"/>
    <lineage>
        <taxon>Bacteria</taxon>
        <taxon>Pseudomonadati</taxon>
        <taxon>Pseudomonadota</taxon>
        <taxon>Alphaproteobacteria</taxon>
        <taxon>Hyphomonadales</taxon>
        <taxon>Hyphomonadaceae</taxon>
        <taxon>Ponticaulis</taxon>
    </lineage>
</organism>
<evidence type="ECO:0000313" key="3">
    <source>
        <dbReference type="Proteomes" id="UP001596303"/>
    </source>
</evidence>
<sequence length="130" mass="14512">MNLIRTLLLSALTVPSWLAAQAQFDPDAPMYESTLSELAGVLGQSHAIHVICNGQKDQYWRDYMWVLLELEASEPGPRRNSLVEAFNAGYTGEQARFSFCNQPAQIELSELTKRGRELADNLSALNTPQD</sequence>
<name>A0ABW1SC22_9PROT</name>
<feature type="signal peptide" evidence="1">
    <location>
        <begin position="1"/>
        <end position="19"/>
    </location>
</feature>
<dbReference type="Proteomes" id="UP001596303">
    <property type="component" value="Unassembled WGS sequence"/>
</dbReference>
<comment type="caution">
    <text evidence="2">The sequence shown here is derived from an EMBL/GenBank/DDBJ whole genome shotgun (WGS) entry which is preliminary data.</text>
</comment>
<accession>A0ABW1SC22</accession>
<reference evidence="3" key="1">
    <citation type="journal article" date="2019" name="Int. J. Syst. Evol. Microbiol.">
        <title>The Global Catalogue of Microorganisms (GCM) 10K type strain sequencing project: providing services to taxonomists for standard genome sequencing and annotation.</title>
        <authorList>
            <consortium name="The Broad Institute Genomics Platform"/>
            <consortium name="The Broad Institute Genome Sequencing Center for Infectious Disease"/>
            <person name="Wu L."/>
            <person name="Ma J."/>
        </authorList>
    </citation>
    <scope>NUCLEOTIDE SEQUENCE [LARGE SCALE GENOMIC DNA]</scope>
    <source>
        <strain evidence="3">CGMCC-1.15741</strain>
    </source>
</reference>
<keyword evidence="1" id="KW-0732">Signal</keyword>
<proteinExistence type="predicted"/>
<evidence type="ECO:0000256" key="1">
    <source>
        <dbReference type="SAM" id="SignalP"/>
    </source>
</evidence>
<dbReference type="NCBIfam" id="TIGR02301">
    <property type="entry name" value="TIGR02301 family protein"/>
    <property type="match status" value="1"/>
</dbReference>
<dbReference type="InterPro" id="IPR012645">
    <property type="entry name" value="CHP02301"/>
</dbReference>
<dbReference type="Pfam" id="PF09539">
    <property type="entry name" value="DUF2385"/>
    <property type="match status" value="1"/>
</dbReference>
<dbReference type="EMBL" id="JBHSSW010000014">
    <property type="protein sequence ID" value="MFC6198817.1"/>
    <property type="molecule type" value="Genomic_DNA"/>
</dbReference>
<gene>
    <name evidence="2" type="ORF">ACFQDM_12045</name>
</gene>
<feature type="chain" id="PRO_5046046499" evidence="1">
    <location>
        <begin position="20"/>
        <end position="130"/>
    </location>
</feature>